<feature type="compositionally biased region" description="Pro residues" evidence="1">
    <location>
        <begin position="182"/>
        <end position="195"/>
    </location>
</feature>
<feature type="region of interest" description="Disordered" evidence="1">
    <location>
        <begin position="159"/>
        <end position="210"/>
    </location>
</feature>
<dbReference type="EMBL" id="JBHUOF010000012">
    <property type="protein sequence ID" value="MFD2799700.1"/>
    <property type="molecule type" value="Genomic_DNA"/>
</dbReference>
<sequence>MQLKTDTRLATIIAALASVGAGSIHLAVTPDHWREWAPSGLFFIGIALFQLLWAGLVLRFPRSAWITVGIAANLASMMLWGASRLWGIPMGPNAGVPEEVGIPGVLTTLLEAVVVGSATWSLRARKRATVFSTRSYRLALGGAAVFVVALMAPGVVTGLDHEHDGPEHGGAGHEHDSTTTPPNEPAPATPTPNAPPSTTSHGSPGHSHGS</sequence>
<evidence type="ECO:0000313" key="3">
    <source>
        <dbReference type="EMBL" id="MFD2799700.1"/>
    </source>
</evidence>
<dbReference type="Proteomes" id="UP001597478">
    <property type="component" value="Unassembled WGS sequence"/>
</dbReference>
<keyword evidence="4" id="KW-1185">Reference proteome</keyword>
<proteinExistence type="predicted"/>
<feature type="transmembrane region" description="Helical" evidence="2">
    <location>
        <begin position="136"/>
        <end position="156"/>
    </location>
</feature>
<dbReference type="RefSeq" id="WP_377391659.1">
    <property type="nucleotide sequence ID" value="NZ_JBHSAN010000027.1"/>
</dbReference>
<reference evidence="4" key="1">
    <citation type="journal article" date="2019" name="Int. J. Syst. Evol. Microbiol.">
        <title>The Global Catalogue of Microorganisms (GCM) 10K type strain sequencing project: providing services to taxonomists for standard genome sequencing and annotation.</title>
        <authorList>
            <consortium name="The Broad Institute Genomics Platform"/>
            <consortium name="The Broad Institute Genome Sequencing Center for Infectious Disease"/>
            <person name="Wu L."/>
            <person name="Ma J."/>
        </authorList>
    </citation>
    <scope>NUCLEOTIDE SEQUENCE [LARGE SCALE GENOMIC DNA]</scope>
    <source>
        <strain evidence="4">IBRC-M 10906</strain>
    </source>
</reference>
<keyword evidence="2" id="KW-1133">Transmembrane helix</keyword>
<evidence type="ECO:0000256" key="2">
    <source>
        <dbReference type="SAM" id="Phobius"/>
    </source>
</evidence>
<evidence type="ECO:0000313" key="4">
    <source>
        <dbReference type="Proteomes" id="UP001597478"/>
    </source>
</evidence>
<keyword evidence="2" id="KW-0812">Transmembrane</keyword>
<gene>
    <name evidence="3" type="ORF">ACFS2C_09880</name>
</gene>
<accession>A0ABW5W9N8</accession>
<feature type="transmembrane region" description="Helical" evidence="2">
    <location>
        <begin position="102"/>
        <end position="124"/>
    </location>
</feature>
<evidence type="ECO:0000256" key="1">
    <source>
        <dbReference type="SAM" id="MobiDB-lite"/>
    </source>
</evidence>
<organism evidence="3 4">
    <name type="scientific">Prauserella oleivorans</name>
    <dbReference type="NCBI Taxonomy" id="1478153"/>
    <lineage>
        <taxon>Bacteria</taxon>
        <taxon>Bacillati</taxon>
        <taxon>Actinomycetota</taxon>
        <taxon>Actinomycetes</taxon>
        <taxon>Pseudonocardiales</taxon>
        <taxon>Pseudonocardiaceae</taxon>
        <taxon>Prauserella</taxon>
    </lineage>
</organism>
<protein>
    <submittedName>
        <fullName evidence="3">Uncharacterized protein</fullName>
    </submittedName>
</protein>
<comment type="caution">
    <text evidence="3">The sequence shown here is derived from an EMBL/GenBank/DDBJ whole genome shotgun (WGS) entry which is preliminary data.</text>
</comment>
<feature type="compositionally biased region" description="Low complexity" evidence="1">
    <location>
        <begin position="196"/>
        <end position="210"/>
    </location>
</feature>
<feature type="compositionally biased region" description="Basic and acidic residues" evidence="1">
    <location>
        <begin position="159"/>
        <end position="177"/>
    </location>
</feature>
<name>A0ABW5W9N8_9PSEU</name>
<feature type="transmembrane region" description="Helical" evidence="2">
    <location>
        <begin position="64"/>
        <end position="82"/>
    </location>
</feature>
<keyword evidence="2" id="KW-0472">Membrane</keyword>
<feature type="transmembrane region" description="Helical" evidence="2">
    <location>
        <begin position="36"/>
        <end position="57"/>
    </location>
</feature>